<dbReference type="PANTHER" id="PTHR43863">
    <property type="entry name" value="HYDROLASE, PUTATIVE (AFU_ORTHOLOGUE AFUA_1G03140)-RELATED"/>
    <property type="match status" value="1"/>
</dbReference>
<dbReference type="GO" id="GO:0004553">
    <property type="term" value="F:hydrolase activity, hydrolyzing O-glycosyl compounds"/>
    <property type="evidence" value="ECO:0007669"/>
    <property type="project" value="InterPro"/>
</dbReference>
<dbReference type="PANTHER" id="PTHR43863:SF2">
    <property type="entry name" value="MALTASE-GLUCOAMYLASE"/>
    <property type="match status" value="1"/>
</dbReference>
<dbReference type="GO" id="GO:0005975">
    <property type="term" value="P:carbohydrate metabolic process"/>
    <property type="evidence" value="ECO:0007669"/>
    <property type="project" value="InterPro"/>
</dbReference>
<keyword evidence="2" id="KW-0378">Hydrolase</keyword>
<evidence type="ECO:0000313" key="4">
    <source>
        <dbReference type="EMBL" id="KAF7548179.1"/>
    </source>
</evidence>
<keyword evidence="2" id="KW-0326">Glycosidase</keyword>
<dbReference type="Proteomes" id="UP000722485">
    <property type="component" value="Unassembled WGS sequence"/>
</dbReference>
<dbReference type="OrthoDB" id="10070917at2759"/>
<evidence type="ECO:0000259" key="3">
    <source>
        <dbReference type="Pfam" id="PF01055"/>
    </source>
</evidence>
<proteinExistence type="inferred from homology"/>
<reference evidence="4" key="1">
    <citation type="submission" date="2020-03" db="EMBL/GenBank/DDBJ databases">
        <title>Draft Genome Sequence of Cylindrodendrum hubeiense.</title>
        <authorList>
            <person name="Buettner E."/>
            <person name="Kellner H."/>
        </authorList>
    </citation>
    <scope>NUCLEOTIDE SEQUENCE</scope>
    <source>
        <strain evidence="4">IHI 201604</strain>
    </source>
</reference>
<organism evidence="4 5">
    <name type="scientific">Cylindrodendrum hubeiense</name>
    <dbReference type="NCBI Taxonomy" id="595255"/>
    <lineage>
        <taxon>Eukaryota</taxon>
        <taxon>Fungi</taxon>
        <taxon>Dikarya</taxon>
        <taxon>Ascomycota</taxon>
        <taxon>Pezizomycotina</taxon>
        <taxon>Sordariomycetes</taxon>
        <taxon>Hypocreomycetidae</taxon>
        <taxon>Hypocreales</taxon>
        <taxon>Nectriaceae</taxon>
        <taxon>Cylindrodendrum</taxon>
    </lineage>
</organism>
<comment type="similarity">
    <text evidence="1 2">Belongs to the glycosyl hydrolase 31 family.</text>
</comment>
<accession>A0A9P5H8R3</accession>
<evidence type="ECO:0000256" key="2">
    <source>
        <dbReference type="RuleBase" id="RU361185"/>
    </source>
</evidence>
<evidence type="ECO:0000256" key="1">
    <source>
        <dbReference type="ARBA" id="ARBA00007806"/>
    </source>
</evidence>
<comment type="caution">
    <text evidence="4">The sequence shown here is derived from an EMBL/GenBank/DDBJ whole genome shotgun (WGS) entry which is preliminary data.</text>
</comment>
<dbReference type="EMBL" id="JAANBB010000156">
    <property type="protein sequence ID" value="KAF7548179.1"/>
    <property type="molecule type" value="Genomic_DNA"/>
</dbReference>
<keyword evidence="5" id="KW-1185">Reference proteome</keyword>
<dbReference type="Gene3D" id="3.20.20.80">
    <property type="entry name" value="Glycosidases"/>
    <property type="match status" value="1"/>
</dbReference>
<dbReference type="InterPro" id="IPR051816">
    <property type="entry name" value="Glycosyl_Hydrolase_31"/>
</dbReference>
<dbReference type="InterPro" id="IPR000322">
    <property type="entry name" value="Glyco_hydro_31_TIM"/>
</dbReference>
<dbReference type="InterPro" id="IPR017853">
    <property type="entry name" value="GH"/>
</dbReference>
<dbReference type="SUPFAM" id="SSF51445">
    <property type="entry name" value="(Trans)glycosidases"/>
    <property type="match status" value="1"/>
</dbReference>
<sequence>MRRYSDVTGHALMMPGHGLEFWQSKLRYENQEELMAVAREYKRRDIPIDVIVCDYFHWPLQDDWDWDTTAWPNPESMAKEPETMKIKLIVSVWPTVDKRSRSFSEMVERGYLVHVDCGIHTTRD</sequence>
<gene>
    <name evidence="4" type="ORF">G7Z17_g7227</name>
</gene>
<protein>
    <recommendedName>
        <fullName evidence="3">Glycoside hydrolase family 31 TIM barrel domain-containing protein</fullName>
    </recommendedName>
</protein>
<name>A0A9P5H8R3_9HYPO</name>
<evidence type="ECO:0000313" key="5">
    <source>
        <dbReference type="Proteomes" id="UP000722485"/>
    </source>
</evidence>
<dbReference type="AlphaFoldDB" id="A0A9P5H8R3"/>
<feature type="domain" description="Glycoside hydrolase family 31 TIM barrel" evidence="3">
    <location>
        <begin position="13"/>
        <end position="115"/>
    </location>
</feature>
<dbReference type="Pfam" id="PF01055">
    <property type="entry name" value="Glyco_hydro_31_2nd"/>
    <property type="match status" value="1"/>
</dbReference>